<feature type="transmembrane region" description="Helical" evidence="8">
    <location>
        <begin position="260"/>
        <end position="279"/>
    </location>
</feature>
<dbReference type="SUPFAM" id="SSF103473">
    <property type="entry name" value="MFS general substrate transporter"/>
    <property type="match status" value="1"/>
</dbReference>
<comment type="subcellular location">
    <subcellularLocation>
        <location evidence="1">Cell membrane</location>
        <topology evidence="1">Multi-pass membrane protein</topology>
    </subcellularLocation>
</comment>
<accession>A0A846WLE7</accession>
<dbReference type="PANTHER" id="PTHR43124:SF3">
    <property type="entry name" value="CHLORAMPHENICOL EFFLUX PUMP RV0191"/>
    <property type="match status" value="1"/>
</dbReference>
<dbReference type="PROSITE" id="PS00216">
    <property type="entry name" value="SUGAR_TRANSPORT_1"/>
    <property type="match status" value="1"/>
</dbReference>
<feature type="transmembrane region" description="Helical" evidence="8">
    <location>
        <begin position="291"/>
        <end position="308"/>
    </location>
</feature>
<feature type="transmembrane region" description="Helical" evidence="8">
    <location>
        <begin position="375"/>
        <end position="399"/>
    </location>
</feature>
<evidence type="ECO:0000256" key="5">
    <source>
        <dbReference type="ARBA" id="ARBA00022692"/>
    </source>
</evidence>
<dbReference type="Proteomes" id="UP000563898">
    <property type="component" value="Unassembled WGS sequence"/>
</dbReference>
<comment type="similarity">
    <text evidence="2">Belongs to the major facilitator superfamily. Bcr/CmlA family.</text>
</comment>
<feature type="transmembrane region" description="Helical" evidence="8">
    <location>
        <begin position="148"/>
        <end position="173"/>
    </location>
</feature>
<gene>
    <name evidence="10" type="ORF">HGA05_12875</name>
</gene>
<keyword evidence="7 8" id="KW-0472">Membrane</keyword>
<feature type="transmembrane region" description="Helical" evidence="8">
    <location>
        <begin position="91"/>
        <end position="113"/>
    </location>
</feature>
<dbReference type="InterPro" id="IPR011701">
    <property type="entry name" value="MFS"/>
</dbReference>
<dbReference type="GO" id="GO:0005886">
    <property type="term" value="C:plasma membrane"/>
    <property type="evidence" value="ECO:0007669"/>
    <property type="project" value="UniProtKB-SubCell"/>
</dbReference>
<evidence type="ECO:0000256" key="6">
    <source>
        <dbReference type="ARBA" id="ARBA00022989"/>
    </source>
</evidence>
<feature type="transmembrane region" description="Helical" evidence="8">
    <location>
        <begin position="24"/>
        <end position="46"/>
    </location>
</feature>
<evidence type="ECO:0000256" key="1">
    <source>
        <dbReference type="ARBA" id="ARBA00004651"/>
    </source>
</evidence>
<dbReference type="CDD" id="cd17320">
    <property type="entry name" value="MFS_MdfA_MDR_like"/>
    <property type="match status" value="1"/>
</dbReference>
<dbReference type="InterPro" id="IPR020846">
    <property type="entry name" value="MFS_dom"/>
</dbReference>
<feature type="transmembrane region" description="Helical" evidence="8">
    <location>
        <begin position="228"/>
        <end position="248"/>
    </location>
</feature>
<dbReference type="GO" id="GO:0042910">
    <property type="term" value="F:xenobiotic transmembrane transporter activity"/>
    <property type="evidence" value="ECO:0007669"/>
    <property type="project" value="InterPro"/>
</dbReference>
<evidence type="ECO:0000256" key="4">
    <source>
        <dbReference type="ARBA" id="ARBA00022475"/>
    </source>
</evidence>
<evidence type="ECO:0000256" key="2">
    <source>
        <dbReference type="ARBA" id="ARBA00006236"/>
    </source>
</evidence>
<keyword evidence="4" id="KW-1003">Cell membrane</keyword>
<protein>
    <submittedName>
        <fullName evidence="10">Multidrug effflux MFS transporter</fullName>
    </submittedName>
</protein>
<dbReference type="RefSeq" id="WP_006372754.1">
    <property type="nucleotide sequence ID" value="NZ_JAAXPC010000006.1"/>
</dbReference>
<dbReference type="InterPro" id="IPR005829">
    <property type="entry name" value="Sugar_transporter_CS"/>
</dbReference>
<name>A0A846WLE7_9ACTN</name>
<dbReference type="Pfam" id="PF07690">
    <property type="entry name" value="MFS_1"/>
    <property type="match status" value="1"/>
</dbReference>
<sequence>MAGIGRSTAGTDGIPDTSGVRGRLLVVLGALSAFGPISTDLYLPALPEAATDLSTTPAGAQATLVVSMIGLGLGQLVMGPLSDRFGRRRPLLAGLVLFTVASVACAFAPSVAVLVVCRLLQALGGSAGVVIARAVVRDRCSGPRLVSVFAVLTVVVGLGPVIAPLLGSAILLVGTWRTVFAVLAVIGALLVISTAAWVGESLPADRRTAGGLGGAFVSYRVLFGDLRFLLVIGTGAAGFGSLFAYITGSPFALQVVHECPPAVFSAVFAINGLCLMACARWVRFADPVRQMACGAGVLVVASVAMIGAGSSGALIPLLLGFALIASSWGIIGPSVTALALQRHPERAGAAAALLGALQFVVGAVAGSLVGHGADAGVTALVAVVVGATICFVTLVVAVWMGERGTRHTADAGKPGA</sequence>
<evidence type="ECO:0000256" key="7">
    <source>
        <dbReference type="ARBA" id="ARBA00023136"/>
    </source>
</evidence>
<feature type="transmembrane region" description="Helical" evidence="8">
    <location>
        <begin position="347"/>
        <end position="369"/>
    </location>
</feature>
<reference evidence="10 11" key="1">
    <citation type="submission" date="2020-04" db="EMBL/GenBank/DDBJ databases">
        <title>MicrobeNet Type strains.</title>
        <authorList>
            <person name="Nicholson A.C."/>
        </authorList>
    </citation>
    <scope>NUCLEOTIDE SEQUENCE [LARGE SCALE GENOMIC DNA]</scope>
    <source>
        <strain evidence="10 11">ATCC BAA-14</strain>
    </source>
</reference>
<evidence type="ECO:0000259" key="9">
    <source>
        <dbReference type="PROSITE" id="PS50850"/>
    </source>
</evidence>
<dbReference type="Gene3D" id="1.20.1720.10">
    <property type="entry name" value="Multidrug resistance protein D"/>
    <property type="match status" value="1"/>
</dbReference>
<dbReference type="InterPro" id="IPR050189">
    <property type="entry name" value="MFS_Efflux_Transporters"/>
</dbReference>
<keyword evidence="3" id="KW-0813">Transport</keyword>
<dbReference type="EMBL" id="JAAXPC010000006">
    <property type="protein sequence ID" value="NKY02472.1"/>
    <property type="molecule type" value="Genomic_DNA"/>
</dbReference>
<proteinExistence type="inferred from homology"/>
<feature type="transmembrane region" description="Helical" evidence="8">
    <location>
        <begin position="119"/>
        <end position="136"/>
    </location>
</feature>
<dbReference type="InterPro" id="IPR036259">
    <property type="entry name" value="MFS_trans_sf"/>
</dbReference>
<evidence type="ECO:0000313" key="10">
    <source>
        <dbReference type="EMBL" id="NKY02472.1"/>
    </source>
</evidence>
<comment type="caution">
    <text evidence="10">The sequence shown here is derived from an EMBL/GenBank/DDBJ whole genome shotgun (WGS) entry which is preliminary data.</text>
</comment>
<evidence type="ECO:0000256" key="3">
    <source>
        <dbReference type="ARBA" id="ARBA00022448"/>
    </source>
</evidence>
<keyword evidence="6 8" id="KW-1133">Transmembrane helix</keyword>
<feature type="transmembrane region" description="Helical" evidence="8">
    <location>
        <begin position="179"/>
        <end position="198"/>
    </location>
</feature>
<dbReference type="AlphaFoldDB" id="A0A846WLE7"/>
<dbReference type="NCBIfam" id="TIGR00710">
    <property type="entry name" value="efflux_Bcr_CflA"/>
    <property type="match status" value="1"/>
</dbReference>
<feature type="transmembrane region" description="Helical" evidence="8">
    <location>
        <begin position="314"/>
        <end position="340"/>
    </location>
</feature>
<dbReference type="GO" id="GO:1990961">
    <property type="term" value="P:xenobiotic detoxification by transmembrane export across the plasma membrane"/>
    <property type="evidence" value="ECO:0007669"/>
    <property type="project" value="InterPro"/>
</dbReference>
<evidence type="ECO:0000256" key="8">
    <source>
        <dbReference type="SAM" id="Phobius"/>
    </source>
</evidence>
<keyword evidence="5 8" id="KW-0812">Transmembrane</keyword>
<feature type="domain" description="Major facilitator superfamily (MFS) profile" evidence="9">
    <location>
        <begin position="24"/>
        <end position="405"/>
    </location>
</feature>
<evidence type="ECO:0000313" key="11">
    <source>
        <dbReference type="Proteomes" id="UP000563898"/>
    </source>
</evidence>
<organism evidence="10 11">
    <name type="scientific">Gordonia polyisoprenivorans</name>
    <dbReference type="NCBI Taxonomy" id="84595"/>
    <lineage>
        <taxon>Bacteria</taxon>
        <taxon>Bacillati</taxon>
        <taxon>Actinomycetota</taxon>
        <taxon>Actinomycetes</taxon>
        <taxon>Mycobacteriales</taxon>
        <taxon>Gordoniaceae</taxon>
        <taxon>Gordonia</taxon>
    </lineage>
</organism>
<dbReference type="PANTHER" id="PTHR43124">
    <property type="entry name" value="PURINE EFFLUX PUMP PBUE"/>
    <property type="match status" value="1"/>
</dbReference>
<feature type="transmembrane region" description="Helical" evidence="8">
    <location>
        <begin position="58"/>
        <end position="79"/>
    </location>
</feature>
<dbReference type="InterPro" id="IPR004812">
    <property type="entry name" value="Efflux_drug-R_Bcr/CmlA"/>
</dbReference>
<dbReference type="PROSITE" id="PS50850">
    <property type="entry name" value="MFS"/>
    <property type="match status" value="1"/>
</dbReference>